<organism evidence="2 3">
    <name type="scientific">Clostridioides difficile</name>
    <name type="common">Peptoclostridium difficile</name>
    <dbReference type="NCBI Taxonomy" id="1496"/>
    <lineage>
        <taxon>Bacteria</taxon>
        <taxon>Bacillati</taxon>
        <taxon>Bacillota</taxon>
        <taxon>Clostridia</taxon>
        <taxon>Peptostreptococcales</taxon>
        <taxon>Peptostreptococcaceae</taxon>
        <taxon>Clostridioides</taxon>
    </lineage>
</organism>
<evidence type="ECO:0000259" key="1">
    <source>
        <dbReference type="Pfam" id="PF13274"/>
    </source>
</evidence>
<gene>
    <name evidence="2" type="ORF">KRM00_002061</name>
</gene>
<sequence length="169" mass="20432">MGYIEFNDYDAVDIANYILWYCENKLKNPSTNLRLQKLLYLIQERYLYLYKESIFNDKFEWFEAWDYGPTMPEIWFTFYEFDSNPITGIIPKNNDLVKDKEKDTIEEVIELTKDISTEDIIEYLRLEEPEHFIGRQTISSFDIEYYIEKRNGILVSKELLDKKLNLSKE</sequence>
<feature type="domain" description="Antitoxin SocA-like Panacea" evidence="1">
    <location>
        <begin position="35"/>
        <end position="127"/>
    </location>
</feature>
<reference evidence="2" key="2">
    <citation type="submission" date="2021-06" db="EMBL/GenBank/DDBJ databases">
        <authorList>
            <consortium name="NCBI Pathogen Detection Project"/>
        </authorList>
    </citation>
    <scope>NUCLEOTIDE SEQUENCE</scope>
    <source>
        <strain evidence="2">HN1000</strain>
    </source>
</reference>
<dbReference type="InterPro" id="IPR025272">
    <property type="entry name" value="SocA_Panacea"/>
</dbReference>
<proteinExistence type="predicted"/>
<comment type="caution">
    <text evidence="2">The sequence shown here is derived from an EMBL/GenBank/DDBJ whole genome shotgun (WGS) entry which is preliminary data.</text>
</comment>
<accession>A0AAN5VLJ3</accession>
<dbReference type="AlphaFoldDB" id="A0AAN5VLJ3"/>
<reference evidence="2" key="1">
    <citation type="journal article" date="2018" name="Genome Biol.">
        <title>SKESA: strategic k-mer extension for scrupulous assemblies.</title>
        <authorList>
            <person name="Souvorov A."/>
            <person name="Agarwala R."/>
            <person name="Lipman D.J."/>
        </authorList>
    </citation>
    <scope>NUCLEOTIDE SEQUENCE</scope>
    <source>
        <strain evidence="2">HN1000</strain>
    </source>
</reference>
<dbReference type="RefSeq" id="WP_250780476.1">
    <property type="nucleotide sequence ID" value="NZ_JAMOJX010000002.1"/>
</dbReference>
<name>A0AAN5VLJ3_CLODI</name>
<protein>
    <submittedName>
        <fullName evidence="2">DUF4065 domain-containing protein</fullName>
    </submittedName>
</protein>
<dbReference type="EMBL" id="DAEPXK010000019">
    <property type="protein sequence ID" value="HBH1542575.1"/>
    <property type="molecule type" value="Genomic_DNA"/>
</dbReference>
<dbReference type="Pfam" id="PF13274">
    <property type="entry name" value="SocA_Panacea"/>
    <property type="match status" value="1"/>
</dbReference>
<evidence type="ECO:0000313" key="3">
    <source>
        <dbReference type="Proteomes" id="UP000878956"/>
    </source>
</evidence>
<dbReference type="Proteomes" id="UP000878956">
    <property type="component" value="Unassembled WGS sequence"/>
</dbReference>
<evidence type="ECO:0000313" key="2">
    <source>
        <dbReference type="EMBL" id="HBH1542575.1"/>
    </source>
</evidence>